<feature type="signal peptide" evidence="2">
    <location>
        <begin position="1"/>
        <end position="18"/>
    </location>
</feature>
<sequence>MKKFLLMLLSIAFVLVMAACSSGSDENASGDSKGDSSETENTGDSLESSGSSDDGGSDEGSDEQITLRMAWWGSQSRHDMTNEIIKLYEEQNPNIKIQAEFTGFSGYFEKMAAQAAGNNLPDIMQQNFGEYVNQYASQDLLEDLGPYVESGAIDLEGVSDTIIDAGKVGGTLVGIPTGTNALSATISTAALEEAGIEVPTNDWTWQDFVDIATEYKEKTGKYGARLLEPGNMFDYYVREQGYHLFNEDGTGLGYDDDQVLVDYFTMVKDMVDAEVMPGYDVISQIKGLEDELIVRGEAAMDLSNWSNQIGTLEKTAGTPIEARVLPGEGNDKGMFLKPSMLWSIPKSSEYKEEAAKFINFFTNTLEVFEIIGTDRGIPIKPEIAGELKPTLSDVDQKVFDYIEYVTDNSSPADTNFPPAASEVLSKLEDIDEMIMYGEMSPEDGATQFRQQAESILGN</sequence>
<dbReference type="PANTHER" id="PTHR43649">
    <property type="entry name" value="ARABINOSE-BINDING PROTEIN-RELATED"/>
    <property type="match status" value="1"/>
</dbReference>
<feature type="chain" id="PRO_5040858714" evidence="2">
    <location>
        <begin position="19"/>
        <end position="458"/>
    </location>
</feature>
<evidence type="ECO:0000256" key="1">
    <source>
        <dbReference type="SAM" id="MobiDB-lite"/>
    </source>
</evidence>
<name>A0A9X4ADZ3_9BACI</name>
<evidence type="ECO:0000313" key="3">
    <source>
        <dbReference type="EMBL" id="MDC3416081.1"/>
    </source>
</evidence>
<reference evidence="3" key="1">
    <citation type="submission" date="2022-06" db="EMBL/GenBank/DDBJ databases">
        <title>Aquibacillus sp. a new bacterium isolated from soil saline samples.</title>
        <authorList>
            <person name="Galisteo C."/>
            <person name="De La Haba R."/>
            <person name="Sanchez-Porro C."/>
            <person name="Ventosa A."/>
        </authorList>
    </citation>
    <scope>NUCLEOTIDE SEQUENCE</scope>
    <source>
        <strain evidence="3">3ASR75-54</strain>
    </source>
</reference>
<dbReference type="RefSeq" id="WP_272445064.1">
    <property type="nucleotide sequence ID" value="NZ_JAMQKC010000002.1"/>
</dbReference>
<comment type="caution">
    <text evidence="3">The sequence shown here is derived from an EMBL/GenBank/DDBJ whole genome shotgun (WGS) entry which is preliminary data.</text>
</comment>
<dbReference type="PANTHER" id="PTHR43649:SF11">
    <property type="entry name" value="ABC TRANSPORTER SUBSTRATE-BINDING PROTEIN YESO-RELATED"/>
    <property type="match status" value="1"/>
</dbReference>
<evidence type="ECO:0000256" key="2">
    <source>
        <dbReference type="SAM" id="SignalP"/>
    </source>
</evidence>
<dbReference type="InterPro" id="IPR050490">
    <property type="entry name" value="Bact_solute-bd_prot1"/>
</dbReference>
<feature type="region of interest" description="Disordered" evidence="1">
    <location>
        <begin position="24"/>
        <end position="62"/>
    </location>
</feature>
<dbReference type="SUPFAM" id="SSF53850">
    <property type="entry name" value="Periplasmic binding protein-like II"/>
    <property type="match status" value="1"/>
</dbReference>
<dbReference type="PROSITE" id="PS51257">
    <property type="entry name" value="PROKAR_LIPOPROTEIN"/>
    <property type="match status" value="1"/>
</dbReference>
<accession>A0A9X4ADZ3</accession>
<dbReference type="Gene3D" id="3.40.190.10">
    <property type="entry name" value="Periplasmic binding protein-like II"/>
    <property type="match status" value="2"/>
</dbReference>
<gene>
    <name evidence="3" type="ORF">NC799_04030</name>
</gene>
<protein>
    <submittedName>
        <fullName evidence="3">Extracellular solute-binding protein</fullName>
    </submittedName>
</protein>
<dbReference type="Proteomes" id="UP001145069">
    <property type="component" value="Unassembled WGS sequence"/>
</dbReference>
<dbReference type="EMBL" id="JAMQKC010000002">
    <property type="protein sequence ID" value="MDC3416081.1"/>
    <property type="molecule type" value="Genomic_DNA"/>
</dbReference>
<proteinExistence type="predicted"/>
<keyword evidence="2" id="KW-0732">Signal</keyword>
<keyword evidence="4" id="KW-1185">Reference proteome</keyword>
<dbReference type="Pfam" id="PF01547">
    <property type="entry name" value="SBP_bac_1"/>
    <property type="match status" value="1"/>
</dbReference>
<dbReference type="InterPro" id="IPR006059">
    <property type="entry name" value="SBP"/>
</dbReference>
<dbReference type="AlphaFoldDB" id="A0A9X4ADZ3"/>
<feature type="compositionally biased region" description="Low complexity" evidence="1">
    <location>
        <begin position="43"/>
        <end position="54"/>
    </location>
</feature>
<evidence type="ECO:0000313" key="4">
    <source>
        <dbReference type="Proteomes" id="UP001145069"/>
    </source>
</evidence>
<organism evidence="3 4">
    <name type="scientific">Aquibacillus salsiterrae</name>
    <dbReference type="NCBI Taxonomy" id="2950439"/>
    <lineage>
        <taxon>Bacteria</taxon>
        <taxon>Bacillati</taxon>
        <taxon>Bacillota</taxon>
        <taxon>Bacilli</taxon>
        <taxon>Bacillales</taxon>
        <taxon>Bacillaceae</taxon>
        <taxon>Aquibacillus</taxon>
    </lineage>
</organism>